<accession>A0A5Q0TIY2</accession>
<evidence type="ECO:0000313" key="1">
    <source>
        <dbReference type="EMBL" id="QGA65279.1"/>
    </source>
</evidence>
<keyword evidence="2" id="KW-1185">Reference proteome</keyword>
<reference evidence="1 2" key="1">
    <citation type="submission" date="2019-10" db="EMBL/GenBank/DDBJ databases">
        <title>Vibrio sp. nov., isolated from Coralline algae surface.</title>
        <authorList>
            <person name="Geng Y."/>
            <person name="Zhang X."/>
        </authorList>
    </citation>
    <scope>NUCLEOTIDE SEQUENCE [LARGE SCALE GENOMIC DNA]</scope>
    <source>
        <strain evidence="1 2">SM1977</strain>
    </source>
</reference>
<evidence type="ECO:0000313" key="2">
    <source>
        <dbReference type="Proteomes" id="UP000348942"/>
    </source>
</evidence>
<protein>
    <recommendedName>
        <fullName evidence="3">Type 4 fimbrial biogenesis protein PilX N-terminal domain-containing protein</fullName>
    </recommendedName>
</protein>
<dbReference type="RefSeq" id="WP_153447428.1">
    <property type="nucleotide sequence ID" value="NZ_CP045699.1"/>
</dbReference>
<dbReference type="EMBL" id="CP045699">
    <property type="protein sequence ID" value="QGA65279.1"/>
    <property type="molecule type" value="Genomic_DNA"/>
</dbReference>
<proteinExistence type="predicted"/>
<dbReference type="Proteomes" id="UP000348942">
    <property type="component" value="Chromosome 1"/>
</dbReference>
<gene>
    <name evidence="1" type="ORF">GFB47_07540</name>
</gene>
<sequence>MMKHQKGAVTLLYTAMLLIAILTLSIASYKNVFFQAKRAQNEITSRQLHWAAEGGLECAFAEIQALKALPTDFLNCLSLSGAEITPDIGSPLILNSYYGNTNIKKTVLMPGNRSSGALKSSSNLYFKGSFNFLPDPGSLSATADKWECMAVRYKNIFELFGTIGNSQFVANQPYSGFPTGQSCVADHWTHAALRISDTKNDFFQDINLEPFEDLFGTPRNEWMDVMYDENFARIPSGLGDVKPSNGVLPISTQYLTDCADKIVDQVNDGKDLIWIYGSCELANDSTTSRTDLDKIETAIDNKFPGAGIVLVIQDGIFSVKGAHEFPGMIYHFESVPSAYTPSSTIWDTMLSHQGNPIPSAVPLDKTMYYQSGSFVPLGGYVMDAPGKYAVFGSSMNFRYNRDVVENALNKIRKIKWLKGSWHDF</sequence>
<dbReference type="AlphaFoldDB" id="A0A5Q0TIY2"/>
<evidence type="ECO:0008006" key="3">
    <source>
        <dbReference type="Google" id="ProtNLM"/>
    </source>
</evidence>
<organism evidence="1 2">
    <name type="scientific">Vibrio algicola</name>
    <dbReference type="NCBI Taxonomy" id="2662262"/>
    <lineage>
        <taxon>Bacteria</taxon>
        <taxon>Pseudomonadati</taxon>
        <taxon>Pseudomonadota</taxon>
        <taxon>Gammaproteobacteria</taxon>
        <taxon>Vibrionales</taxon>
        <taxon>Vibrionaceae</taxon>
        <taxon>Vibrio</taxon>
    </lineage>
</organism>
<name>A0A5Q0TIY2_9VIBR</name>